<evidence type="ECO:0000256" key="3">
    <source>
        <dbReference type="ARBA" id="ARBA00022490"/>
    </source>
</evidence>
<dbReference type="Gene3D" id="6.10.140.1620">
    <property type="match status" value="1"/>
</dbReference>
<evidence type="ECO:0000256" key="4">
    <source>
        <dbReference type="ARBA" id="ARBA00022553"/>
    </source>
</evidence>
<evidence type="ECO:0000256" key="2">
    <source>
        <dbReference type="ARBA" id="ARBA00010020"/>
    </source>
</evidence>
<dbReference type="GO" id="GO:0035591">
    <property type="term" value="F:signaling adaptor activity"/>
    <property type="evidence" value="ECO:0007669"/>
    <property type="project" value="TreeGrafter"/>
</dbReference>
<evidence type="ECO:0000256" key="5">
    <source>
        <dbReference type="ARBA" id="ARBA00023054"/>
    </source>
</evidence>
<gene>
    <name evidence="8" type="ORF">IRJ41_009734</name>
</gene>
<dbReference type="GO" id="GO:0017124">
    <property type="term" value="F:SH3 domain binding"/>
    <property type="evidence" value="ECO:0007669"/>
    <property type="project" value="TreeGrafter"/>
</dbReference>
<feature type="compositionally biased region" description="Pro residues" evidence="6">
    <location>
        <begin position="276"/>
        <end position="397"/>
    </location>
</feature>
<keyword evidence="4" id="KW-0597">Phosphoprotein</keyword>
<feature type="region of interest" description="Disordered" evidence="6">
    <location>
        <begin position="158"/>
        <end position="181"/>
    </location>
</feature>
<dbReference type="GO" id="GO:0030027">
    <property type="term" value="C:lamellipodium"/>
    <property type="evidence" value="ECO:0007669"/>
    <property type="project" value="TreeGrafter"/>
</dbReference>
<keyword evidence="9" id="KW-1185">Reference proteome</keyword>
<dbReference type="Proteomes" id="UP001059041">
    <property type="component" value="Linkage Group LG18"/>
</dbReference>
<feature type="compositionally biased region" description="Pro residues" evidence="6">
    <location>
        <begin position="253"/>
        <end position="267"/>
    </location>
</feature>
<feature type="region of interest" description="Disordered" evidence="6">
    <location>
        <begin position="235"/>
        <end position="397"/>
    </location>
</feature>
<dbReference type="InterPro" id="IPR012849">
    <property type="entry name" value="Abl-interactor_HHR_dom"/>
</dbReference>
<organism evidence="8 9">
    <name type="scientific">Triplophysa rosa</name>
    <name type="common">Cave loach</name>
    <dbReference type="NCBI Taxonomy" id="992332"/>
    <lineage>
        <taxon>Eukaryota</taxon>
        <taxon>Metazoa</taxon>
        <taxon>Chordata</taxon>
        <taxon>Craniata</taxon>
        <taxon>Vertebrata</taxon>
        <taxon>Euteleostomi</taxon>
        <taxon>Actinopterygii</taxon>
        <taxon>Neopterygii</taxon>
        <taxon>Teleostei</taxon>
        <taxon>Ostariophysi</taxon>
        <taxon>Cypriniformes</taxon>
        <taxon>Nemacheilidae</taxon>
        <taxon>Triplophysa</taxon>
    </lineage>
</organism>
<keyword evidence="5" id="KW-0175">Coiled coil</keyword>
<dbReference type="InterPro" id="IPR028457">
    <property type="entry name" value="ABI"/>
</dbReference>
<feature type="domain" description="Abl-interactor homeo-domain homologous" evidence="7">
    <location>
        <begin position="99"/>
        <end position="168"/>
    </location>
</feature>
<evidence type="ECO:0000313" key="8">
    <source>
        <dbReference type="EMBL" id="KAI7796939.1"/>
    </source>
</evidence>
<comment type="subcellular location">
    <subcellularLocation>
        <location evidence="1">Cytoplasm</location>
    </subcellularLocation>
</comment>
<reference evidence="8" key="1">
    <citation type="submission" date="2021-02" db="EMBL/GenBank/DDBJ databases">
        <title>Comparative genomics reveals that relaxation of natural selection precedes convergent phenotypic evolution of cavefish.</title>
        <authorList>
            <person name="Peng Z."/>
        </authorList>
    </citation>
    <scope>NUCLEOTIDE SEQUENCE</scope>
    <source>
        <tissue evidence="8">Muscle</tissue>
    </source>
</reference>
<evidence type="ECO:0000256" key="6">
    <source>
        <dbReference type="SAM" id="MobiDB-lite"/>
    </source>
</evidence>
<sequence length="397" mass="42842">MRDNSCRESIDKILHDALTARKNLLDNHSNLHRLADYCQNKYFSVENTRSVIEESKAFTTQALASVTYQINNLAASLLKLLDAQTLQLKQMESSVNMLSRTVDIFKENIARREIGVLTTQSKGPRTQKMVLPANGLEPLRMYRRIPISYTRLDKLGHSHWESNKTGSEESTETENRQSMHSSFSWSFQGIAVPPPSVPDFVGSNITAPPGCLPASPSPPLMSVCSPSLPPYAYPDLSMLPPPPPPEDEIGDALPPPPPPQSNMPSFPPNTSVTLETPPPTQANMPIPPPPPPPPTQGKMSIPPPPPPPPTQGNMPIPPPPPPPPTQGNMAIPPPPPPPPTQGNMAIPPPPPRSSSSTPTPPPLPPQSTPMVPPPPPPPNTSGKFVPPPPPPLPQFKC</sequence>
<comment type="caution">
    <text evidence="8">The sequence shown here is derived from an EMBL/GenBank/DDBJ whole genome shotgun (WGS) entry which is preliminary data.</text>
</comment>
<dbReference type="GO" id="GO:0031209">
    <property type="term" value="C:SCAR complex"/>
    <property type="evidence" value="ECO:0007669"/>
    <property type="project" value="TreeGrafter"/>
</dbReference>
<dbReference type="PANTHER" id="PTHR10460:SF60">
    <property type="entry name" value="ABI GENE FAMILY MEMBER 3"/>
    <property type="match status" value="1"/>
</dbReference>
<evidence type="ECO:0000313" key="9">
    <source>
        <dbReference type="Proteomes" id="UP001059041"/>
    </source>
</evidence>
<name>A0A9W7WF82_TRIRA</name>
<dbReference type="GO" id="GO:0098858">
    <property type="term" value="C:actin-based cell projection"/>
    <property type="evidence" value="ECO:0007669"/>
    <property type="project" value="TreeGrafter"/>
</dbReference>
<comment type="similarity">
    <text evidence="2">Belongs to the ABI family.</text>
</comment>
<accession>A0A9W7WF82</accession>
<evidence type="ECO:0000259" key="7">
    <source>
        <dbReference type="Pfam" id="PF07815"/>
    </source>
</evidence>
<dbReference type="GO" id="GO:0001764">
    <property type="term" value="P:neuron migration"/>
    <property type="evidence" value="ECO:0007669"/>
    <property type="project" value="TreeGrafter"/>
</dbReference>
<protein>
    <submittedName>
        <fullName evidence="8">ABI gene family member 3</fullName>
    </submittedName>
</protein>
<evidence type="ECO:0000256" key="1">
    <source>
        <dbReference type="ARBA" id="ARBA00004496"/>
    </source>
</evidence>
<dbReference type="EMBL" id="JAFHDT010000018">
    <property type="protein sequence ID" value="KAI7796939.1"/>
    <property type="molecule type" value="Genomic_DNA"/>
</dbReference>
<dbReference type="AlphaFoldDB" id="A0A9W7WF82"/>
<keyword evidence="3" id="KW-0963">Cytoplasm</keyword>
<dbReference type="PANTHER" id="PTHR10460">
    <property type="entry name" value="ABL INTERACTOR FAMILY MEMBER"/>
    <property type="match status" value="1"/>
</dbReference>
<proteinExistence type="inferred from homology"/>
<dbReference type="Pfam" id="PF07815">
    <property type="entry name" value="Abi_HHR"/>
    <property type="match status" value="1"/>
</dbReference>